<dbReference type="PANTHER" id="PTHR43767:SF1">
    <property type="entry name" value="NONRIBOSOMAL PEPTIDE SYNTHASE PES1 (EUROFUNG)-RELATED"/>
    <property type="match status" value="1"/>
</dbReference>
<dbReference type="InterPro" id="IPR020845">
    <property type="entry name" value="AMP-binding_CS"/>
</dbReference>
<proteinExistence type="inferred from homology"/>
<evidence type="ECO:0000256" key="2">
    <source>
        <dbReference type="ARBA" id="ARBA00022598"/>
    </source>
</evidence>
<dbReference type="OrthoDB" id="9757771at2"/>
<feature type="domain" description="AMP-binding enzyme C-terminal" evidence="4">
    <location>
        <begin position="419"/>
        <end position="495"/>
    </location>
</feature>
<dbReference type="Gene3D" id="3.30.300.30">
    <property type="match status" value="1"/>
</dbReference>
<gene>
    <name evidence="5" type="ORF">DCC39_03955</name>
</gene>
<reference evidence="5 6" key="1">
    <citation type="submission" date="2018-04" db="EMBL/GenBank/DDBJ databases">
        <title>Camelliibacillus theae gen. nov., sp. nov., isolated from Pu'er tea.</title>
        <authorList>
            <person name="Niu L."/>
        </authorList>
    </citation>
    <scope>NUCLEOTIDE SEQUENCE [LARGE SCALE GENOMIC DNA]</scope>
    <source>
        <strain evidence="5 6">T8</strain>
    </source>
</reference>
<sequence>MVKGIGSWLVKHSDRFSDKTALVFKDKRFSYREFNERVNRLANGLLKLGVCKGDRVDGLLFNSHEMLESMFACAKIGAIFVPINFRLSIDEVEYIIRDSSAHHFIYDEKTRPLVDQLRERETLLNVFIHVGANPHEDDFLYEDILAKSDDHEPGFEIGLDDVHLMMYTSGTTGKPKGAMLSHGNTQWNAINAINYLPVRSDEITLTVAPMFHIGGMSVFTTPLLYIGATVVLDDKFDPQATLELIEKERITSLFLVPAMWQALTQVPNFDSYDLSSVRFNVSGGAPCPITVIEFFQQKGIPFYEGFGLTETAPFVSLLDAENSIRKNGSVGKPPVHTYVKIVDPNDQEVPIGEVGELLVKGPNITVGYWNQPEKTKESIKDGWFYTGDLAKQDEEGFLYIIDRKKDMIITGGENVYPVEIEQVLYRHPNIKEVAIIGVPDERWGESVKAVISLKNDSEPITVDDLEKFCEGKIARFKMPKVIEIVELLPRNATGKVLKNALRKTAVN</sequence>
<dbReference type="EMBL" id="QCZG01000005">
    <property type="protein sequence ID" value="PWA12808.1"/>
    <property type="molecule type" value="Genomic_DNA"/>
</dbReference>
<evidence type="ECO:0000259" key="4">
    <source>
        <dbReference type="Pfam" id="PF13193"/>
    </source>
</evidence>
<dbReference type="Proteomes" id="UP000245998">
    <property type="component" value="Unassembled WGS sequence"/>
</dbReference>
<comment type="similarity">
    <text evidence="1">Belongs to the ATP-dependent AMP-binding enzyme family.</text>
</comment>
<dbReference type="NCBIfam" id="NF004837">
    <property type="entry name" value="PRK06187.1"/>
    <property type="match status" value="1"/>
</dbReference>
<dbReference type="InterPro" id="IPR050237">
    <property type="entry name" value="ATP-dep_AMP-bd_enzyme"/>
</dbReference>
<dbReference type="PROSITE" id="PS00455">
    <property type="entry name" value="AMP_BINDING"/>
    <property type="match status" value="1"/>
</dbReference>
<dbReference type="SUPFAM" id="SSF56801">
    <property type="entry name" value="Acetyl-CoA synthetase-like"/>
    <property type="match status" value="1"/>
</dbReference>
<dbReference type="InterPro" id="IPR000873">
    <property type="entry name" value="AMP-dep_synth/lig_dom"/>
</dbReference>
<evidence type="ECO:0000256" key="1">
    <source>
        <dbReference type="ARBA" id="ARBA00006432"/>
    </source>
</evidence>
<dbReference type="FunFam" id="3.30.300.30:FF:000008">
    <property type="entry name" value="2,3-dihydroxybenzoate-AMP ligase"/>
    <property type="match status" value="1"/>
</dbReference>
<comment type="caution">
    <text evidence="5">The sequence shown here is derived from an EMBL/GenBank/DDBJ whole genome shotgun (WGS) entry which is preliminary data.</text>
</comment>
<dbReference type="InterPro" id="IPR025110">
    <property type="entry name" value="AMP-bd_C"/>
</dbReference>
<keyword evidence="2 5" id="KW-0436">Ligase</keyword>
<accession>A0A2U1K7E7</accession>
<dbReference type="PANTHER" id="PTHR43767">
    <property type="entry name" value="LONG-CHAIN-FATTY-ACID--COA LIGASE"/>
    <property type="match status" value="1"/>
</dbReference>
<dbReference type="InterPro" id="IPR045851">
    <property type="entry name" value="AMP-bd_C_sf"/>
</dbReference>
<name>A0A2U1K7E7_9BACI</name>
<dbReference type="Pfam" id="PF13193">
    <property type="entry name" value="AMP-binding_C"/>
    <property type="match status" value="1"/>
</dbReference>
<protein>
    <submittedName>
        <fullName evidence="5">O-succinylbenzoate--CoA ligase</fullName>
    </submittedName>
</protein>
<organism evidence="5 6">
    <name type="scientific">Pueribacillus theae</name>
    <dbReference type="NCBI Taxonomy" id="2171751"/>
    <lineage>
        <taxon>Bacteria</taxon>
        <taxon>Bacillati</taxon>
        <taxon>Bacillota</taxon>
        <taxon>Bacilli</taxon>
        <taxon>Bacillales</taxon>
        <taxon>Bacillaceae</taxon>
        <taxon>Pueribacillus</taxon>
    </lineage>
</organism>
<keyword evidence="6" id="KW-1185">Reference proteome</keyword>
<evidence type="ECO:0000313" key="6">
    <source>
        <dbReference type="Proteomes" id="UP000245998"/>
    </source>
</evidence>
<dbReference type="Gene3D" id="3.40.50.12780">
    <property type="entry name" value="N-terminal domain of ligase-like"/>
    <property type="match status" value="1"/>
</dbReference>
<evidence type="ECO:0000259" key="3">
    <source>
        <dbReference type="Pfam" id="PF00501"/>
    </source>
</evidence>
<dbReference type="Pfam" id="PF00501">
    <property type="entry name" value="AMP-binding"/>
    <property type="match status" value="1"/>
</dbReference>
<dbReference type="AlphaFoldDB" id="A0A2U1K7E7"/>
<feature type="domain" description="AMP-dependent synthetase/ligase" evidence="3">
    <location>
        <begin position="12"/>
        <end position="369"/>
    </location>
</feature>
<evidence type="ECO:0000313" key="5">
    <source>
        <dbReference type="EMBL" id="PWA12808.1"/>
    </source>
</evidence>
<dbReference type="GO" id="GO:0016878">
    <property type="term" value="F:acid-thiol ligase activity"/>
    <property type="evidence" value="ECO:0007669"/>
    <property type="project" value="UniProtKB-ARBA"/>
</dbReference>
<dbReference type="RefSeq" id="WP_116553589.1">
    <property type="nucleotide sequence ID" value="NZ_QCZG01000005.1"/>
</dbReference>
<dbReference type="CDD" id="cd17631">
    <property type="entry name" value="FACL_FadD13-like"/>
    <property type="match status" value="1"/>
</dbReference>
<dbReference type="InterPro" id="IPR042099">
    <property type="entry name" value="ANL_N_sf"/>
</dbReference>